<sequence>MESLEVLNLETKEVPRISRTAFLELTPATIMKFDRPIVVDFLEPPEPGTITNLIRSEIGDLPAALFKKSRDPEAPGRSQVTKIPLNSFFKTPLYSSSSHKTIYRIVTNIKYQTELIDRIIGMKANQLFPYQQRGNSANLWINYEGQFGRAHFDELENFNLQLEGTKRFVCLPPGRSNFYIRSFWRGFGHHSQAVNFDAVDEARFPKLMKELSARREIILRPGQLLYIPLGWWHQVEPLGEININLNFWLHSWKALRRPYVFIDGVYKVVLRQLLGLYDYQPEQRHQVPTFKTTLEGNTNDREAQS</sequence>
<dbReference type="PANTHER" id="PTHR12461:SF105">
    <property type="entry name" value="HYPOXIA-INDUCIBLE FACTOR 1-ALPHA INHIBITOR"/>
    <property type="match status" value="1"/>
</dbReference>
<evidence type="ECO:0000313" key="3">
    <source>
        <dbReference type="Proteomes" id="UP000658514"/>
    </source>
</evidence>
<accession>A0ABR8A711</accession>
<gene>
    <name evidence="2" type="ORF">H6G24_09850</name>
</gene>
<keyword evidence="3" id="KW-1185">Reference proteome</keyword>
<organism evidence="2 3">
    <name type="scientific">Calothrix parietina FACHB-288</name>
    <dbReference type="NCBI Taxonomy" id="2692896"/>
    <lineage>
        <taxon>Bacteria</taxon>
        <taxon>Bacillati</taxon>
        <taxon>Cyanobacteriota</taxon>
        <taxon>Cyanophyceae</taxon>
        <taxon>Nostocales</taxon>
        <taxon>Calotrichaceae</taxon>
        <taxon>Calothrix</taxon>
    </lineage>
</organism>
<evidence type="ECO:0000313" key="2">
    <source>
        <dbReference type="EMBL" id="MBD2195792.1"/>
    </source>
</evidence>
<dbReference type="RefSeq" id="WP_190540286.1">
    <property type="nucleotide sequence ID" value="NZ_CAWPNO010000024.1"/>
</dbReference>
<dbReference type="Pfam" id="PF13621">
    <property type="entry name" value="Cupin_8"/>
    <property type="match status" value="1"/>
</dbReference>
<comment type="caution">
    <text evidence="2">The sequence shown here is derived from an EMBL/GenBank/DDBJ whole genome shotgun (WGS) entry which is preliminary data.</text>
</comment>
<evidence type="ECO:0000259" key="1">
    <source>
        <dbReference type="PROSITE" id="PS51184"/>
    </source>
</evidence>
<dbReference type="InterPro" id="IPR014710">
    <property type="entry name" value="RmlC-like_jellyroll"/>
</dbReference>
<dbReference type="PANTHER" id="PTHR12461">
    <property type="entry name" value="HYPOXIA-INDUCIBLE FACTOR 1 ALPHA INHIBITOR-RELATED"/>
    <property type="match status" value="1"/>
</dbReference>
<name>A0ABR8A711_9CYAN</name>
<dbReference type="InterPro" id="IPR003347">
    <property type="entry name" value="JmjC_dom"/>
</dbReference>
<reference evidence="2 3" key="1">
    <citation type="journal article" date="2020" name="ISME J.">
        <title>Comparative genomics reveals insights into cyanobacterial evolution and habitat adaptation.</title>
        <authorList>
            <person name="Chen M.Y."/>
            <person name="Teng W.K."/>
            <person name="Zhao L."/>
            <person name="Hu C.X."/>
            <person name="Zhou Y.K."/>
            <person name="Han B.P."/>
            <person name="Song L.R."/>
            <person name="Shu W.S."/>
        </authorList>
    </citation>
    <scope>NUCLEOTIDE SEQUENCE [LARGE SCALE GENOMIC DNA]</scope>
    <source>
        <strain evidence="2 3">FACHB-288</strain>
    </source>
</reference>
<feature type="domain" description="JmjC" evidence="1">
    <location>
        <begin position="80"/>
        <end position="266"/>
    </location>
</feature>
<proteinExistence type="predicted"/>
<dbReference type="SUPFAM" id="SSF51197">
    <property type="entry name" value="Clavaminate synthase-like"/>
    <property type="match status" value="1"/>
</dbReference>
<dbReference type="InterPro" id="IPR041667">
    <property type="entry name" value="Cupin_8"/>
</dbReference>
<dbReference type="SMART" id="SM00558">
    <property type="entry name" value="JmjC"/>
    <property type="match status" value="1"/>
</dbReference>
<dbReference type="PROSITE" id="PS51184">
    <property type="entry name" value="JMJC"/>
    <property type="match status" value="1"/>
</dbReference>
<dbReference type="EMBL" id="JACJQH010000012">
    <property type="protein sequence ID" value="MBD2195792.1"/>
    <property type="molecule type" value="Genomic_DNA"/>
</dbReference>
<dbReference type="Gene3D" id="2.60.120.10">
    <property type="entry name" value="Jelly Rolls"/>
    <property type="match status" value="1"/>
</dbReference>
<protein>
    <submittedName>
        <fullName evidence="2">Cupin-like domain-containing protein</fullName>
    </submittedName>
</protein>
<dbReference type="Proteomes" id="UP000658514">
    <property type="component" value="Unassembled WGS sequence"/>
</dbReference>